<name>A0A7J7NM06_9MAGN</name>
<dbReference type="InterPro" id="IPR006447">
    <property type="entry name" value="Myb_dom_plants"/>
</dbReference>
<feature type="region of interest" description="Disordered" evidence="4">
    <location>
        <begin position="140"/>
        <end position="186"/>
    </location>
</feature>
<evidence type="ECO:0000256" key="1">
    <source>
        <dbReference type="ARBA" id="ARBA00023015"/>
    </source>
</evidence>
<keyword evidence="7" id="KW-1185">Reference proteome</keyword>
<comment type="caution">
    <text evidence="6">The sequence shown here is derived from an EMBL/GenBank/DDBJ whole genome shotgun (WGS) entry which is preliminary data.</text>
</comment>
<dbReference type="GO" id="GO:0003677">
    <property type="term" value="F:DNA binding"/>
    <property type="evidence" value="ECO:0007669"/>
    <property type="project" value="InterPro"/>
</dbReference>
<sequence length="227" mass="25822">MEEVCSLSLNFRKPSSLDLQISPPDPSNTAYDVQRLGGLISHHTTWVPKTIRSYYRSKTPRLRWTPDLHDHFLHAVHRLGGEEKATPKQVWEAMDVKGLTMSHVKSHLQMYRSMKHEQMIQGIMSINFAEAHVMRKRAAHGTSSSTCISNQSLSNSKQDHPRRQQISASGNSPHERQDLRENEVDGEVDSSLILSLSTNSSKTLKPKENIVTEEGKRKQYLGCFLHL</sequence>
<dbReference type="FunFam" id="1.10.10.60:FF:000002">
    <property type="entry name" value="Myb family transcription factor"/>
    <property type="match status" value="1"/>
</dbReference>
<dbReference type="NCBIfam" id="TIGR01557">
    <property type="entry name" value="myb_SHAQKYF"/>
    <property type="match status" value="1"/>
</dbReference>
<organism evidence="6 7">
    <name type="scientific">Kingdonia uniflora</name>
    <dbReference type="NCBI Taxonomy" id="39325"/>
    <lineage>
        <taxon>Eukaryota</taxon>
        <taxon>Viridiplantae</taxon>
        <taxon>Streptophyta</taxon>
        <taxon>Embryophyta</taxon>
        <taxon>Tracheophyta</taxon>
        <taxon>Spermatophyta</taxon>
        <taxon>Magnoliopsida</taxon>
        <taxon>Ranunculales</taxon>
        <taxon>Circaeasteraceae</taxon>
        <taxon>Kingdonia</taxon>
    </lineage>
</organism>
<dbReference type="Pfam" id="PF00249">
    <property type="entry name" value="Myb_DNA-binding"/>
    <property type="match status" value="1"/>
</dbReference>
<dbReference type="Gene3D" id="1.10.10.60">
    <property type="entry name" value="Homeodomain-like"/>
    <property type="match status" value="1"/>
</dbReference>
<dbReference type="GO" id="GO:0003700">
    <property type="term" value="F:DNA-binding transcription factor activity"/>
    <property type="evidence" value="ECO:0007669"/>
    <property type="project" value="InterPro"/>
</dbReference>
<keyword evidence="3" id="KW-0539">Nucleus</keyword>
<dbReference type="InterPro" id="IPR046955">
    <property type="entry name" value="PHR1-like"/>
</dbReference>
<dbReference type="OrthoDB" id="551907at2759"/>
<evidence type="ECO:0000256" key="4">
    <source>
        <dbReference type="SAM" id="MobiDB-lite"/>
    </source>
</evidence>
<dbReference type="InterPro" id="IPR001005">
    <property type="entry name" value="SANT/Myb"/>
</dbReference>
<dbReference type="EMBL" id="JACGCM010000704">
    <property type="protein sequence ID" value="KAF6168227.1"/>
    <property type="molecule type" value="Genomic_DNA"/>
</dbReference>
<accession>A0A7J7NM06</accession>
<feature type="compositionally biased region" description="Basic and acidic residues" evidence="4">
    <location>
        <begin position="173"/>
        <end position="183"/>
    </location>
</feature>
<evidence type="ECO:0000256" key="2">
    <source>
        <dbReference type="ARBA" id="ARBA00023163"/>
    </source>
</evidence>
<dbReference type="SUPFAM" id="SSF46689">
    <property type="entry name" value="Homeodomain-like"/>
    <property type="match status" value="1"/>
</dbReference>
<evidence type="ECO:0000256" key="3">
    <source>
        <dbReference type="ARBA" id="ARBA00023242"/>
    </source>
</evidence>
<dbReference type="AlphaFoldDB" id="A0A7J7NM06"/>
<keyword evidence="1" id="KW-0805">Transcription regulation</keyword>
<dbReference type="PANTHER" id="PTHR31314">
    <property type="entry name" value="MYB FAMILY TRANSCRIPTION FACTOR PHL7-LIKE"/>
    <property type="match status" value="1"/>
</dbReference>
<proteinExistence type="predicted"/>
<feature type="domain" description="Myb-like" evidence="5">
    <location>
        <begin position="61"/>
        <end position="112"/>
    </location>
</feature>
<keyword evidence="2" id="KW-0804">Transcription</keyword>
<feature type="compositionally biased region" description="Polar residues" evidence="4">
    <location>
        <begin position="141"/>
        <end position="156"/>
    </location>
</feature>
<evidence type="ECO:0000313" key="7">
    <source>
        <dbReference type="Proteomes" id="UP000541444"/>
    </source>
</evidence>
<dbReference type="PANTHER" id="PTHR31314:SF84">
    <property type="entry name" value="HOMEODOMAIN-LIKE SUPERFAMILY PROTEIN-RELATED"/>
    <property type="match status" value="1"/>
</dbReference>
<reference evidence="6 7" key="1">
    <citation type="journal article" date="2020" name="IScience">
        <title>Genome Sequencing of the Endangered Kingdonia uniflora (Circaeasteraceae, Ranunculales) Reveals Potential Mechanisms of Evolutionary Specialization.</title>
        <authorList>
            <person name="Sun Y."/>
            <person name="Deng T."/>
            <person name="Zhang A."/>
            <person name="Moore M.J."/>
            <person name="Landis J.B."/>
            <person name="Lin N."/>
            <person name="Zhang H."/>
            <person name="Zhang X."/>
            <person name="Huang J."/>
            <person name="Zhang X."/>
            <person name="Sun H."/>
            <person name="Wang H."/>
        </authorList>
    </citation>
    <scope>NUCLEOTIDE SEQUENCE [LARGE SCALE GENOMIC DNA]</scope>
    <source>
        <strain evidence="6">TB1705</strain>
        <tissue evidence="6">Leaf</tissue>
    </source>
</reference>
<gene>
    <name evidence="6" type="ORF">GIB67_011612</name>
</gene>
<protein>
    <recommendedName>
        <fullName evidence="5">Myb-like domain-containing protein</fullName>
    </recommendedName>
</protein>
<evidence type="ECO:0000259" key="5">
    <source>
        <dbReference type="Pfam" id="PF00249"/>
    </source>
</evidence>
<dbReference type="Proteomes" id="UP000541444">
    <property type="component" value="Unassembled WGS sequence"/>
</dbReference>
<evidence type="ECO:0000313" key="6">
    <source>
        <dbReference type="EMBL" id="KAF6168227.1"/>
    </source>
</evidence>
<dbReference type="InterPro" id="IPR009057">
    <property type="entry name" value="Homeodomain-like_sf"/>
</dbReference>